<dbReference type="CDD" id="cd00397">
    <property type="entry name" value="DNA_BRE_C"/>
    <property type="match status" value="1"/>
</dbReference>
<dbReference type="PROSITE" id="PS51898">
    <property type="entry name" value="TYR_RECOMBINASE"/>
    <property type="match status" value="1"/>
</dbReference>
<proteinExistence type="predicted"/>
<keyword evidence="2 4" id="KW-0238">DNA-binding</keyword>
<dbReference type="InterPro" id="IPR044068">
    <property type="entry name" value="CB"/>
</dbReference>
<organism evidence="7 8">
    <name type="scientific">Halovenus salina</name>
    <dbReference type="NCBI Taxonomy" id="1510225"/>
    <lineage>
        <taxon>Archaea</taxon>
        <taxon>Methanobacteriati</taxon>
        <taxon>Methanobacteriota</taxon>
        <taxon>Stenosarchaea group</taxon>
        <taxon>Halobacteria</taxon>
        <taxon>Halobacteriales</taxon>
        <taxon>Haloarculaceae</taxon>
        <taxon>Halovenus</taxon>
    </lineage>
</organism>
<dbReference type="Gene3D" id="1.10.150.130">
    <property type="match status" value="1"/>
</dbReference>
<evidence type="ECO:0000256" key="4">
    <source>
        <dbReference type="PROSITE-ProRule" id="PRU01248"/>
    </source>
</evidence>
<feature type="domain" description="Tyr recombinase" evidence="5">
    <location>
        <begin position="120"/>
        <end position="274"/>
    </location>
</feature>
<dbReference type="InterPro" id="IPR013762">
    <property type="entry name" value="Integrase-like_cat_sf"/>
</dbReference>
<dbReference type="PANTHER" id="PTHR30349">
    <property type="entry name" value="PHAGE INTEGRASE-RELATED"/>
    <property type="match status" value="1"/>
</dbReference>
<evidence type="ECO:0000313" key="7">
    <source>
        <dbReference type="EMBL" id="MFC7059184.1"/>
    </source>
</evidence>
<dbReference type="InterPro" id="IPR004107">
    <property type="entry name" value="Integrase_SAM-like_N"/>
</dbReference>
<dbReference type="Pfam" id="PF02899">
    <property type="entry name" value="Phage_int_SAM_1"/>
    <property type="match status" value="1"/>
</dbReference>
<dbReference type="SUPFAM" id="SSF56349">
    <property type="entry name" value="DNA breaking-rejoining enzymes"/>
    <property type="match status" value="1"/>
</dbReference>
<dbReference type="InterPro" id="IPR011010">
    <property type="entry name" value="DNA_brk_join_enz"/>
</dbReference>
<dbReference type="InterPro" id="IPR010998">
    <property type="entry name" value="Integrase_recombinase_N"/>
</dbReference>
<protein>
    <submittedName>
        <fullName evidence="7">Tyrosine-type recombinase/integrase</fullName>
    </submittedName>
</protein>
<reference evidence="7 8" key="1">
    <citation type="journal article" date="2019" name="Int. J. Syst. Evol. Microbiol.">
        <title>The Global Catalogue of Microorganisms (GCM) 10K type strain sequencing project: providing services to taxonomists for standard genome sequencing and annotation.</title>
        <authorList>
            <consortium name="The Broad Institute Genomics Platform"/>
            <consortium name="The Broad Institute Genome Sequencing Center for Infectious Disease"/>
            <person name="Wu L."/>
            <person name="Ma J."/>
        </authorList>
    </citation>
    <scope>NUCLEOTIDE SEQUENCE [LARGE SCALE GENOMIC DNA]</scope>
    <source>
        <strain evidence="7 8">JCM 30072</strain>
    </source>
</reference>
<dbReference type="Gene3D" id="1.10.443.10">
    <property type="entry name" value="Intergrase catalytic core"/>
    <property type="match status" value="1"/>
</dbReference>
<dbReference type="EMBL" id="JBHSZI010000001">
    <property type="protein sequence ID" value="MFC7059184.1"/>
    <property type="molecule type" value="Genomic_DNA"/>
</dbReference>
<keyword evidence="8" id="KW-1185">Reference proteome</keyword>
<keyword evidence="1" id="KW-0229">DNA integration</keyword>
<evidence type="ECO:0000256" key="1">
    <source>
        <dbReference type="ARBA" id="ARBA00022908"/>
    </source>
</evidence>
<dbReference type="GO" id="GO:0015074">
    <property type="term" value="P:DNA integration"/>
    <property type="evidence" value="ECO:0007669"/>
    <property type="project" value="UniProtKB-KW"/>
</dbReference>
<dbReference type="PANTHER" id="PTHR30349:SF41">
    <property type="entry name" value="INTEGRASE_RECOMBINASE PROTEIN MJ0367-RELATED"/>
    <property type="match status" value="1"/>
</dbReference>
<evidence type="ECO:0000256" key="2">
    <source>
        <dbReference type="ARBA" id="ARBA00023125"/>
    </source>
</evidence>
<dbReference type="RefSeq" id="WP_382186138.1">
    <property type="nucleotide sequence ID" value="NZ_JBHSZI010000001.1"/>
</dbReference>
<dbReference type="GO" id="GO:0006310">
    <property type="term" value="P:DNA recombination"/>
    <property type="evidence" value="ECO:0007669"/>
    <property type="project" value="UniProtKB-KW"/>
</dbReference>
<keyword evidence="3" id="KW-0233">DNA recombination</keyword>
<evidence type="ECO:0000256" key="3">
    <source>
        <dbReference type="ARBA" id="ARBA00023172"/>
    </source>
</evidence>
<name>A0ABD5W662_9EURY</name>
<evidence type="ECO:0000313" key="8">
    <source>
        <dbReference type="Proteomes" id="UP001596445"/>
    </source>
</evidence>
<evidence type="ECO:0000259" key="6">
    <source>
        <dbReference type="PROSITE" id="PS51900"/>
    </source>
</evidence>
<accession>A0ABD5W662</accession>
<dbReference type="AlphaFoldDB" id="A0ABD5W662"/>
<dbReference type="InterPro" id="IPR050090">
    <property type="entry name" value="Tyrosine_recombinase_XerCD"/>
</dbReference>
<gene>
    <name evidence="7" type="ORF">ACFQQG_14600</name>
</gene>
<evidence type="ECO:0000259" key="5">
    <source>
        <dbReference type="PROSITE" id="PS51898"/>
    </source>
</evidence>
<comment type="caution">
    <text evidence="7">The sequence shown here is derived from an EMBL/GenBank/DDBJ whole genome shotgun (WGS) entry which is preliminary data.</text>
</comment>
<dbReference type="Proteomes" id="UP001596445">
    <property type="component" value="Unassembled WGS sequence"/>
</dbReference>
<sequence>MRTIHDTLEPIEPSAARELFLKHKATDVGENTVQSYAYRTDHFVRWCDENDIDNMNDLSGRDLQEYRLWRQEEGDLKKITLHQQMSTIRVFLKWCGSIEAVPADLYEKVMVPRVRPEQERNDETLEAEKAEAILDHLAKFHYASREHAVFMLLWETGIRIGAANALDISDVDVEEKQINLVHRPNQGTRLKNGRGGERPIAISTELAEMLEDYIDYTRPEKTDEYDREPLLSTSQGRMARATMRRLIYRTTAPCFRGSPVLTVLRGAQGSVASL</sequence>
<dbReference type="PROSITE" id="PS51900">
    <property type="entry name" value="CB"/>
    <property type="match status" value="1"/>
</dbReference>
<feature type="domain" description="Core-binding (CB)" evidence="6">
    <location>
        <begin position="11"/>
        <end position="96"/>
    </location>
</feature>
<dbReference type="InterPro" id="IPR002104">
    <property type="entry name" value="Integrase_catalytic"/>
</dbReference>
<dbReference type="Pfam" id="PF00589">
    <property type="entry name" value="Phage_integrase"/>
    <property type="match status" value="1"/>
</dbReference>
<dbReference type="GO" id="GO:0003677">
    <property type="term" value="F:DNA binding"/>
    <property type="evidence" value="ECO:0007669"/>
    <property type="project" value="UniProtKB-UniRule"/>
</dbReference>